<feature type="binding site" evidence="4">
    <location>
        <begin position="62"/>
        <end position="65"/>
    </location>
    <ligand>
        <name>GTP</name>
        <dbReference type="ChEBI" id="CHEBI:37565"/>
    </ligand>
</feature>
<dbReference type="EMBL" id="CP011125">
    <property type="protein sequence ID" value="AKF05945.1"/>
    <property type="molecule type" value="Genomic_DNA"/>
</dbReference>
<evidence type="ECO:0000259" key="5">
    <source>
        <dbReference type="Pfam" id="PF03668"/>
    </source>
</evidence>
<evidence type="ECO:0000313" key="8">
    <source>
        <dbReference type="Proteomes" id="UP000034883"/>
    </source>
</evidence>
<feature type="domain" description="RapZ-like N-terminal" evidence="5">
    <location>
        <begin position="6"/>
        <end position="157"/>
    </location>
</feature>
<dbReference type="Pfam" id="PF03668">
    <property type="entry name" value="RapZ-like_N"/>
    <property type="match status" value="1"/>
</dbReference>
<dbReference type="InterPro" id="IPR053931">
    <property type="entry name" value="RapZ_C"/>
</dbReference>
<evidence type="ECO:0000256" key="2">
    <source>
        <dbReference type="ARBA" id="ARBA00022840"/>
    </source>
</evidence>
<dbReference type="Pfam" id="PF22740">
    <property type="entry name" value="PapZ_C"/>
    <property type="match status" value="1"/>
</dbReference>
<dbReference type="PANTHER" id="PTHR30448:SF0">
    <property type="entry name" value="RNASE ADAPTER PROTEIN RAPZ"/>
    <property type="match status" value="1"/>
</dbReference>
<keyword evidence="1 4" id="KW-0547">Nucleotide-binding</keyword>
<dbReference type="Proteomes" id="UP000034883">
    <property type="component" value="Chromosome"/>
</dbReference>
<dbReference type="PANTHER" id="PTHR30448">
    <property type="entry name" value="RNASE ADAPTER PROTEIN RAPZ"/>
    <property type="match status" value="1"/>
</dbReference>
<dbReference type="Gene3D" id="3.40.50.300">
    <property type="entry name" value="P-loop containing nucleotide triphosphate hydrolases"/>
    <property type="match status" value="1"/>
</dbReference>
<keyword evidence="2 4" id="KW-0067">ATP-binding</keyword>
<proteinExistence type="inferred from homology"/>
<feature type="domain" description="RapZ C-terminal" evidence="6">
    <location>
        <begin position="166"/>
        <end position="289"/>
    </location>
</feature>
<dbReference type="InterPro" id="IPR027417">
    <property type="entry name" value="P-loop_NTPase"/>
</dbReference>
<organism evidence="7 8">
    <name type="scientific">Sandaracinus amylolyticus</name>
    <dbReference type="NCBI Taxonomy" id="927083"/>
    <lineage>
        <taxon>Bacteria</taxon>
        <taxon>Pseudomonadati</taxon>
        <taxon>Myxococcota</taxon>
        <taxon>Polyangia</taxon>
        <taxon>Polyangiales</taxon>
        <taxon>Sandaracinaceae</taxon>
        <taxon>Sandaracinus</taxon>
    </lineage>
</organism>
<gene>
    <name evidence="7" type="ORF">DB32_003094</name>
</gene>
<protein>
    <submittedName>
        <fullName evidence="7">Putative ATP-binding protein UPF0042</fullName>
    </submittedName>
</protein>
<evidence type="ECO:0000313" key="7">
    <source>
        <dbReference type="EMBL" id="AKF05945.1"/>
    </source>
</evidence>
<dbReference type="NCBIfam" id="NF003828">
    <property type="entry name" value="PRK05416.1"/>
    <property type="match status" value="1"/>
</dbReference>
<dbReference type="KEGG" id="samy:DB32_003094"/>
<dbReference type="GO" id="GO:0005525">
    <property type="term" value="F:GTP binding"/>
    <property type="evidence" value="ECO:0007669"/>
    <property type="project" value="UniProtKB-UniRule"/>
</dbReference>
<dbReference type="AlphaFoldDB" id="A0A0F6YHP7"/>
<evidence type="ECO:0000256" key="4">
    <source>
        <dbReference type="HAMAP-Rule" id="MF_00636"/>
    </source>
</evidence>
<sequence length="291" mass="31834">MGTPLHIVVVTGMSGAGRTSALHVLEDVGFFCVDNLPPKLAPGLVELLAAEGQLTRVGLGVDVRTRGFLVGAGDLLDRLSAGGHEVEVLFLDCADDVLVRRYSESRRPHPLAQGGDVIEAIARERERLASLRVRARRVIDTSRLSVHELRRTLVEAIGRSGARPTMQVRIVSFGFKYGLPVDADLVFDLRFLPNPHHVPELKPLTGRDPPVAEYVLRAPETQSLLVDLKRVLTDWLPRYEAEGKAYLTIAVGCTGGRHRSVAIAEELARTLRAGTEGEAREVTVAHRDVSR</sequence>
<keyword evidence="3 4" id="KW-0342">GTP-binding</keyword>
<reference evidence="7 8" key="1">
    <citation type="submission" date="2015-03" db="EMBL/GenBank/DDBJ databases">
        <title>Genome assembly of Sandaracinus amylolyticus DSM 53668.</title>
        <authorList>
            <person name="Sharma G."/>
            <person name="Subramanian S."/>
        </authorList>
    </citation>
    <scope>NUCLEOTIDE SEQUENCE [LARGE SCALE GENOMIC DNA]</scope>
    <source>
        <strain evidence="7 8">DSM 53668</strain>
    </source>
</reference>
<dbReference type="InterPro" id="IPR053930">
    <property type="entry name" value="RapZ-like_N"/>
</dbReference>
<dbReference type="InterPro" id="IPR005337">
    <property type="entry name" value="RapZ-like"/>
</dbReference>
<dbReference type="HAMAP" id="MF_00636">
    <property type="entry name" value="RapZ_like"/>
    <property type="match status" value="1"/>
</dbReference>
<evidence type="ECO:0000256" key="1">
    <source>
        <dbReference type="ARBA" id="ARBA00022741"/>
    </source>
</evidence>
<evidence type="ECO:0000256" key="3">
    <source>
        <dbReference type="ARBA" id="ARBA00023134"/>
    </source>
</evidence>
<name>A0A0F6YHP7_9BACT</name>
<dbReference type="PIRSF" id="PIRSF005052">
    <property type="entry name" value="P-loopkin"/>
    <property type="match status" value="1"/>
</dbReference>
<keyword evidence="8" id="KW-1185">Reference proteome</keyword>
<evidence type="ECO:0000259" key="6">
    <source>
        <dbReference type="Pfam" id="PF22740"/>
    </source>
</evidence>
<dbReference type="GO" id="GO:0005524">
    <property type="term" value="F:ATP binding"/>
    <property type="evidence" value="ECO:0007669"/>
    <property type="project" value="UniProtKB-UniRule"/>
</dbReference>
<feature type="binding site" evidence="4">
    <location>
        <begin position="12"/>
        <end position="19"/>
    </location>
    <ligand>
        <name>ATP</name>
        <dbReference type="ChEBI" id="CHEBI:30616"/>
    </ligand>
</feature>
<dbReference type="SUPFAM" id="SSF52540">
    <property type="entry name" value="P-loop containing nucleoside triphosphate hydrolases"/>
    <property type="match status" value="1"/>
</dbReference>
<accession>A0A0F6YHP7</accession>
<dbReference type="STRING" id="927083.DB32_003094"/>